<dbReference type="GO" id="GO:0005886">
    <property type="term" value="C:plasma membrane"/>
    <property type="evidence" value="ECO:0007669"/>
    <property type="project" value="TreeGrafter"/>
</dbReference>
<evidence type="ECO:0000259" key="8">
    <source>
        <dbReference type="PROSITE" id="PS50928"/>
    </source>
</evidence>
<gene>
    <name evidence="9" type="ORF">S06H3_43702</name>
</gene>
<reference evidence="9" key="1">
    <citation type="journal article" date="2014" name="Front. Microbiol.">
        <title>High frequency of phylogenetically diverse reductive dehalogenase-homologous genes in deep subseafloor sedimentary metagenomes.</title>
        <authorList>
            <person name="Kawai M."/>
            <person name="Futagami T."/>
            <person name="Toyoda A."/>
            <person name="Takaki Y."/>
            <person name="Nishi S."/>
            <person name="Hori S."/>
            <person name="Arai W."/>
            <person name="Tsubouchi T."/>
            <person name="Morono Y."/>
            <person name="Uchiyama I."/>
            <person name="Ito T."/>
            <person name="Fujiyama A."/>
            <person name="Inagaki F."/>
            <person name="Takami H."/>
        </authorList>
    </citation>
    <scope>NUCLEOTIDE SEQUENCE</scope>
    <source>
        <strain evidence="9">Expedition CK06-06</strain>
    </source>
</reference>
<dbReference type="PROSITE" id="PS50928">
    <property type="entry name" value="ABC_TM1"/>
    <property type="match status" value="1"/>
</dbReference>
<dbReference type="GO" id="GO:0006865">
    <property type="term" value="P:amino acid transport"/>
    <property type="evidence" value="ECO:0007669"/>
    <property type="project" value="UniProtKB-KW"/>
</dbReference>
<dbReference type="InterPro" id="IPR035906">
    <property type="entry name" value="MetI-like_sf"/>
</dbReference>
<evidence type="ECO:0000256" key="1">
    <source>
        <dbReference type="ARBA" id="ARBA00004141"/>
    </source>
</evidence>
<evidence type="ECO:0000313" key="9">
    <source>
        <dbReference type="EMBL" id="GAI34006.1"/>
    </source>
</evidence>
<keyword evidence="4" id="KW-0029">Amino-acid transport</keyword>
<dbReference type="EMBL" id="BARV01027127">
    <property type="protein sequence ID" value="GAI34006.1"/>
    <property type="molecule type" value="Genomic_DNA"/>
</dbReference>
<dbReference type="Gene3D" id="1.10.3720.10">
    <property type="entry name" value="MetI-like"/>
    <property type="match status" value="1"/>
</dbReference>
<feature type="domain" description="ABC transmembrane type-1" evidence="8">
    <location>
        <begin position="1"/>
        <end position="192"/>
    </location>
</feature>
<dbReference type="PANTHER" id="PTHR30614:SF37">
    <property type="entry name" value="AMINO-ACID ABC TRANSPORTER PERMEASE PROTEIN YHDX-RELATED"/>
    <property type="match status" value="1"/>
</dbReference>
<dbReference type="SUPFAM" id="SSF161098">
    <property type="entry name" value="MetI-like"/>
    <property type="match status" value="1"/>
</dbReference>
<feature type="transmembrane region" description="Helical" evidence="7">
    <location>
        <begin position="65"/>
        <end position="89"/>
    </location>
</feature>
<dbReference type="PANTHER" id="PTHR30614">
    <property type="entry name" value="MEMBRANE COMPONENT OF AMINO ACID ABC TRANSPORTER"/>
    <property type="match status" value="1"/>
</dbReference>
<proteinExistence type="inferred from homology"/>
<evidence type="ECO:0000256" key="7">
    <source>
        <dbReference type="SAM" id="Phobius"/>
    </source>
</evidence>
<dbReference type="CDD" id="cd06261">
    <property type="entry name" value="TM_PBP2"/>
    <property type="match status" value="1"/>
</dbReference>
<evidence type="ECO:0000256" key="5">
    <source>
        <dbReference type="ARBA" id="ARBA00022989"/>
    </source>
</evidence>
<keyword evidence="6 7" id="KW-0472">Membrane</keyword>
<feature type="transmembrane region" description="Helical" evidence="7">
    <location>
        <begin position="173"/>
        <end position="195"/>
    </location>
</feature>
<keyword evidence="4" id="KW-0813">Transport</keyword>
<feature type="transmembrane region" description="Helical" evidence="7">
    <location>
        <begin position="24"/>
        <end position="45"/>
    </location>
</feature>
<comment type="similarity">
    <text evidence="2">Belongs to the binding-protein-dependent transport system permease family. HisMQ subfamily.</text>
</comment>
<comment type="subcellular location">
    <subcellularLocation>
        <location evidence="1">Membrane</location>
        <topology evidence="1">Multi-pass membrane protein</topology>
    </subcellularLocation>
</comment>
<organism evidence="9">
    <name type="scientific">marine sediment metagenome</name>
    <dbReference type="NCBI Taxonomy" id="412755"/>
    <lineage>
        <taxon>unclassified sequences</taxon>
        <taxon>metagenomes</taxon>
        <taxon>ecological metagenomes</taxon>
    </lineage>
</organism>
<feature type="non-terminal residue" evidence="9">
    <location>
        <position position="1"/>
    </location>
</feature>
<evidence type="ECO:0000256" key="3">
    <source>
        <dbReference type="ARBA" id="ARBA00022692"/>
    </source>
</evidence>
<accession>X1NUX8</accession>
<dbReference type="GO" id="GO:0055085">
    <property type="term" value="P:transmembrane transport"/>
    <property type="evidence" value="ECO:0007669"/>
    <property type="project" value="InterPro"/>
</dbReference>
<evidence type="ECO:0000256" key="2">
    <source>
        <dbReference type="ARBA" id="ARBA00010072"/>
    </source>
</evidence>
<keyword evidence="3 7" id="KW-0812">Transmembrane</keyword>
<dbReference type="InterPro" id="IPR043429">
    <property type="entry name" value="ArtM/GltK/GlnP/TcyL/YhdX-like"/>
</dbReference>
<evidence type="ECO:0000256" key="4">
    <source>
        <dbReference type="ARBA" id="ARBA00022970"/>
    </source>
</evidence>
<feature type="transmembrane region" description="Helical" evidence="7">
    <location>
        <begin position="147"/>
        <end position="167"/>
    </location>
</feature>
<keyword evidence="5 7" id="KW-1133">Transmembrane helix</keyword>
<dbReference type="AlphaFoldDB" id="X1NUX8"/>
<protein>
    <recommendedName>
        <fullName evidence="8">ABC transmembrane type-1 domain-containing protein</fullName>
    </recommendedName>
</protein>
<comment type="caution">
    <text evidence="9">The sequence shown here is derived from an EMBL/GenBank/DDBJ whole genome shotgun (WGS) entry which is preliminary data.</text>
</comment>
<evidence type="ECO:0000256" key="6">
    <source>
        <dbReference type="ARBA" id="ARBA00023136"/>
    </source>
</evidence>
<name>X1NUX8_9ZZZZ</name>
<sequence length="204" mass="22432">IGGLALAIIVYVLRRTQLKRAERPGFPIAWAGMVFILIAFAGWFLTSGNPLALTVPVLKKFNFTGGLWLSTSFTALLMGLSVYTGAFIAEIVRAGILAVSKGQIEAAKAVGLKRAQVLRLVVMPQALRVIIPPLTSQYLNLTKNSSLAILIGYYDLMNVGTTIFNQTGRAVEMILLIMASYLTMSLLTSLLMNYYNRRMKLVER</sequence>
<dbReference type="InterPro" id="IPR000515">
    <property type="entry name" value="MetI-like"/>
</dbReference>
<dbReference type="Pfam" id="PF00528">
    <property type="entry name" value="BPD_transp_1"/>
    <property type="match status" value="1"/>
</dbReference>